<accession>A0AC34FEZ5</accession>
<proteinExistence type="predicted"/>
<protein>
    <submittedName>
        <fullName evidence="2">Uncharacterized protein</fullName>
    </submittedName>
</protein>
<reference evidence="2" key="1">
    <citation type="submission" date="2022-11" db="UniProtKB">
        <authorList>
            <consortium name="WormBaseParasite"/>
        </authorList>
    </citation>
    <scope>IDENTIFICATION</scope>
</reference>
<evidence type="ECO:0000313" key="1">
    <source>
        <dbReference type="Proteomes" id="UP000887579"/>
    </source>
</evidence>
<dbReference type="WBParaSite" id="ES5_v2.g15805.t1">
    <property type="protein sequence ID" value="ES5_v2.g15805.t1"/>
    <property type="gene ID" value="ES5_v2.g15805"/>
</dbReference>
<dbReference type="Proteomes" id="UP000887579">
    <property type="component" value="Unplaced"/>
</dbReference>
<sequence length="100" mass="11641">MFHVPSGCCKPYREAIKEVIKRLKETGNNPGTFQRRKELMDEFSEKYLMLTFWSSRLHLARGGELEGIVEQATFHMAFKELLTAFSNQINTVKLKYVIVL</sequence>
<organism evidence="1 2">
    <name type="scientific">Panagrolaimus sp. ES5</name>
    <dbReference type="NCBI Taxonomy" id="591445"/>
    <lineage>
        <taxon>Eukaryota</taxon>
        <taxon>Metazoa</taxon>
        <taxon>Ecdysozoa</taxon>
        <taxon>Nematoda</taxon>
        <taxon>Chromadorea</taxon>
        <taxon>Rhabditida</taxon>
        <taxon>Tylenchina</taxon>
        <taxon>Panagrolaimomorpha</taxon>
        <taxon>Panagrolaimoidea</taxon>
        <taxon>Panagrolaimidae</taxon>
        <taxon>Panagrolaimus</taxon>
    </lineage>
</organism>
<name>A0AC34FEZ5_9BILA</name>
<evidence type="ECO:0000313" key="2">
    <source>
        <dbReference type="WBParaSite" id="ES5_v2.g15805.t1"/>
    </source>
</evidence>